<dbReference type="Gene3D" id="3.10.180.10">
    <property type="entry name" value="2,3-Dihydroxybiphenyl 1,2-Dioxygenase, domain 1"/>
    <property type="match status" value="1"/>
</dbReference>
<dbReference type="Pfam" id="PF00903">
    <property type="entry name" value="Glyoxalase"/>
    <property type="match status" value="1"/>
</dbReference>
<keyword evidence="3" id="KW-1185">Reference proteome</keyword>
<dbReference type="Proteomes" id="UP001138751">
    <property type="component" value="Unassembled WGS sequence"/>
</dbReference>
<evidence type="ECO:0000313" key="3">
    <source>
        <dbReference type="Proteomes" id="UP001138751"/>
    </source>
</evidence>
<name>A0A9X9X1X9_9PROT</name>
<reference evidence="2" key="2">
    <citation type="journal article" date="2021" name="Syst. Appl. Microbiol.">
        <title>Roseomonas hellenica sp. nov., isolated from roots of wild-growing Alkanna tinctoria.</title>
        <authorList>
            <person name="Rat A."/>
            <person name="Naranjo H.D."/>
            <person name="Lebbe L."/>
            <person name="Cnockaert M."/>
            <person name="Krigas N."/>
            <person name="Grigoriadou K."/>
            <person name="Maloupa E."/>
            <person name="Willems A."/>
        </authorList>
    </citation>
    <scope>NUCLEOTIDE SEQUENCE</scope>
    <source>
        <strain evidence="2">LMG 31231</strain>
    </source>
</reference>
<dbReference type="EMBL" id="JAAEDM010000070">
    <property type="protein sequence ID" value="MBR0673408.1"/>
    <property type="molecule type" value="Genomic_DNA"/>
</dbReference>
<dbReference type="PROSITE" id="PS51819">
    <property type="entry name" value="VOC"/>
    <property type="match status" value="1"/>
</dbReference>
<dbReference type="AlphaFoldDB" id="A0A9X9X1X9"/>
<reference evidence="2" key="1">
    <citation type="submission" date="2020-01" db="EMBL/GenBank/DDBJ databases">
        <authorList>
            <person name="Rat A."/>
        </authorList>
    </citation>
    <scope>NUCLEOTIDE SEQUENCE</scope>
    <source>
        <strain evidence="2">LMG 31231</strain>
    </source>
</reference>
<dbReference type="PANTHER" id="PTHR43279">
    <property type="entry name" value="CATECHOL-2,3-DIOXYGENASE"/>
    <property type="match status" value="1"/>
</dbReference>
<comment type="caution">
    <text evidence="2">The sequence shown here is derived from an EMBL/GenBank/DDBJ whole genome shotgun (WGS) entry which is preliminary data.</text>
</comment>
<dbReference type="InterPro" id="IPR037523">
    <property type="entry name" value="VOC_core"/>
</dbReference>
<dbReference type="PANTHER" id="PTHR43279:SF1">
    <property type="entry name" value="CATECHOL-2,3-DIOXYGENASE"/>
    <property type="match status" value="1"/>
</dbReference>
<proteinExistence type="predicted"/>
<dbReference type="InterPro" id="IPR004360">
    <property type="entry name" value="Glyas_Fos-R_dOase_dom"/>
</dbReference>
<organism evidence="2 3">
    <name type="scientific">Neoroseomonas soli</name>
    <dbReference type="NCBI Taxonomy" id="1081025"/>
    <lineage>
        <taxon>Bacteria</taxon>
        <taxon>Pseudomonadati</taxon>
        <taxon>Pseudomonadota</taxon>
        <taxon>Alphaproteobacteria</taxon>
        <taxon>Acetobacterales</taxon>
        <taxon>Acetobacteraceae</taxon>
        <taxon>Neoroseomonas</taxon>
    </lineage>
</organism>
<dbReference type="RefSeq" id="WP_211863815.1">
    <property type="nucleotide sequence ID" value="NZ_JAAEDM010000070.1"/>
</dbReference>
<feature type="domain" description="VOC" evidence="1">
    <location>
        <begin position="19"/>
        <end position="139"/>
    </location>
</feature>
<dbReference type="InterPro" id="IPR029068">
    <property type="entry name" value="Glyas_Bleomycin-R_OHBP_Dase"/>
</dbReference>
<accession>A0A9X9X1X9</accession>
<protein>
    <submittedName>
        <fullName evidence="2">Glyoxalase</fullName>
    </submittedName>
</protein>
<gene>
    <name evidence="2" type="ORF">GXW76_19700</name>
</gene>
<evidence type="ECO:0000313" key="2">
    <source>
        <dbReference type="EMBL" id="MBR0673408.1"/>
    </source>
</evidence>
<dbReference type="SUPFAM" id="SSF54593">
    <property type="entry name" value="Glyoxalase/Bleomycin resistance protein/Dihydroxybiphenyl dioxygenase"/>
    <property type="match status" value="1"/>
</dbReference>
<sequence length="170" mass="18701">MSAVHAEPATRAAIHPETRIGHVHLKVANIDRALAFWRDVVGLEEQQRYGDQAVFLSAGGYHHHIALNTWESKDGAWPPPGTTGLFHVALLYPSRTALANALKRLLEAGWPLEGASDHGVSEALYLRDPDGNGVELYRDREQADWPRDANGKLAMVTRRLDLNALLAEAA</sequence>
<evidence type="ECO:0000259" key="1">
    <source>
        <dbReference type="PROSITE" id="PS51819"/>
    </source>
</evidence>